<evidence type="ECO:0000313" key="5">
    <source>
        <dbReference type="EMBL" id="AHY15098.1"/>
    </source>
</evidence>
<dbReference type="GeneID" id="35765071"/>
<protein>
    <submittedName>
        <fullName evidence="5 6">ABC transporter ATP-binding protein</fullName>
    </submittedName>
</protein>
<evidence type="ECO:0000256" key="3">
    <source>
        <dbReference type="ARBA" id="ARBA00022840"/>
    </source>
</evidence>
<dbReference type="KEGG" id="sio:DW64_01045"/>
<sequence length="291" mass="32851">MISVEKVSKTIKGKRILDNLTFSVNKGECVALIGPNGAGKTSLLSLLLGDLKTSEGSVLIDHHPPKATWLKGKIAVLQQENTIPKSVKVKELIQFFREIAKRPLTEETIDSLLGFTAEQKNQLADKLSGGQRRLLSFVLILINQTDLLFLDEPTAGMDTSTRRRFWEIIATLKKEGKTIIYTSHYIEEVEDTAERILILNKGQLVKDTTPYALGNAEQEKEFVLPKSYLELVEKSTVINSIIAKKDSIRFRTYEIEEVWAYLQENGVSISEIQIQNKSLLETLFEQTKEEV</sequence>
<dbReference type="SUPFAM" id="SSF52540">
    <property type="entry name" value="P-loop containing nucleoside triphosphate hydrolases"/>
    <property type="match status" value="1"/>
</dbReference>
<keyword evidence="2" id="KW-0547">Nucleotide-binding</keyword>
<gene>
    <name evidence="6" type="ORF">DIY07_00970</name>
    <name evidence="5" type="ORF">DQ08_01050</name>
</gene>
<dbReference type="STRING" id="1346.BMF34_01225"/>
<dbReference type="KEGG" id="siq:DQ08_01050"/>
<keyword evidence="1" id="KW-0813">Transport</keyword>
<dbReference type="KEGG" id="siz:SI82_01300"/>
<name>A0A3L8GQY1_STRIN</name>
<dbReference type="SMR" id="A0A3L8GQY1"/>
<evidence type="ECO:0000313" key="7">
    <source>
        <dbReference type="Proteomes" id="UP000025245"/>
    </source>
</evidence>
<dbReference type="RefSeq" id="WP_003098973.1">
    <property type="nucleotide sequence ID" value="NZ_CP010783.1"/>
</dbReference>
<dbReference type="AlphaFoldDB" id="A0A3L8GQY1"/>
<evidence type="ECO:0000256" key="2">
    <source>
        <dbReference type="ARBA" id="ARBA00022741"/>
    </source>
</evidence>
<keyword evidence="7" id="KW-1185">Reference proteome</keyword>
<dbReference type="PANTHER" id="PTHR42711:SF17">
    <property type="entry name" value="ABC TRANSPORTER ATP-BINDING PROTEIN"/>
    <property type="match status" value="1"/>
</dbReference>
<keyword evidence="3 6" id="KW-0067">ATP-binding</keyword>
<dbReference type="Proteomes" id="UP000269148">
    <property type="component" value="Unassembled WGS sequence"/>
</dbReference>
<evidence type="ECO:0000256" key="1">
    <source>
        <dbReference type="ARBA" id="ARBA00022448"/>
    </source>
</evidence>
<evidence type="ECO:0000313" key="8">
    <source>
        <dbReference type="Proteomes" id="UP000269148"/>
    </source>
</evidence>
<dbReference type="Gene3D" id="3.40.50.300">
    <property type="entry name" value="P-loop containing nucleotide triphosphate hydrolases"/>
    <property type="match status" value="1"/>
</dbReference>
<dbReference type="InterPro" id="IPR017871">
    <property type="entry name" value="ABC_transporter-like_CS"/>
</dbReference>
<dbReference type="SMART" id="SM00382">
    <property type="entry name" value="AAA"/>
    <property type="match status" value="1"/>
</dbReference>
<dbReference type="InterPro" id="IPR027417">
    <property type="entry name" value="P-loop_NTPase"/>
</dbReference>
<feature type="domain" description="ABC transporter" evidence="4">
    <location>
        <begin position="2"/>
        <end position="226"/>
    </location>
</feature>
<dbReference type="OrthoDB" id="9804819at2"/>
<dbReference type="GO" id="GO:0016887">
    <property type="term" value="F:ATP hydrolysis activity"/>
    <property type="evidence" value="ECO:0007669"/>
    <property type="project" value="InterPro"/>
</dbReference>
<dbReference type="GO" id="GO:0005524">
    <property type="term" value="F:ATP binding"/>
    <property type="evidence" value="ECO:0007669"/>
    <property type="project" value="UniProtKB-KW"/>
</dbReference>
<accession>A0A3L8GQY1</accession>
<dbReference type="Proteomes" id="UP000025245">
    <property type="component" value="Chromosome"/>
</dbReference>
<evidence type="ECO:0000313" key="6">
    <source>
        <dbReference type="EMBL" id="RLU59053.1"/>
    </source>
</evidence>
<proteinExistence type="predicted"/>
<dbReference type="EMBL" id="CP007586">
    <property type="protein sequence ID" value="AHY15098.1"/>
    <property type="molecule type" value="Genomic_DNA"/>
</dbReference>
<evidence type="ECO:0000259" key="4">
    <source>
        <dbReference type="PROSITE" id="PS50893"/>
    </source>
</evidence>
<dbReference type="CDD" id="cd03230">
    <property type="entry name" value="ABC_DR_subfamily_A"/>
    <property type="match status" value="1"/>
</dbReference>
<dbReference type="InterPro" id="IPR003439">
    <property type="entry name" value="ABC_transporter-like_ATP-bd"/>
</dbReference>
<dbReference type="InterPro" id="IPR003593">
    <property type="entry name" value="AAA+_ATPase"/>
</dbReference>
<dbReference type="PROSITE" id="PS50893">
    <property type="entry name" value="ABC_TRANSPORTER_2"/>
    <property type="match status" value="1"/>
</dbReference>
<dbReference type="Pfam" id="PF00005">
    <property type="entry name" value="ABC_tran"/>
    <property type="match status" value="1"/>
</dbReference>
<dbReference type="InterPro" id="IPR050763">
    <property type="entry name" value="ABC_transporter_ATP-binding"/>
</dbReference>
<dbReference type="PROSITE" id="PS00211">
    <property type="entry name" value="ABC_TRANSPORTER_1"/>
    <property type="match status" value="1"/>
</dbReference>
<organism evidence="6 8">
    <name type="scientific">Streptococcus iniae</name>
    <name type="common">Streptococcus shiloi</name>
    <dbReference type="NCBI Taxonomy" id="1346"/>
    <lineage>
        <taxon>Bacteria</taxon>
        <taxon>Bacillati</taxon>
        <taxon>Bacillota</taxon>
        <taxon>Bacilli</taxon>
        <taxon>Lactobacillales</taxon>
        <taxon>Streptococcaceae</taxon>
        <taxon>Streptococcus</taxon>
    </lineage>
</organism>
<reference evidence="6 8" key="2">
    <citation type="submission" date="2018-06" db="EMBL/GenBank/DDBJ databases">
        <title>Mutators as drivers of adaptation in pathogenic bacteria and a risk factor for host jumps and vaccine escape.</title>
        <authorList>
            <person name="Barnes A.C."/>
            <person name="Silayeva O."/>
        </authorList>
    </citation>
    <scope>NUCLEOTIDE SEQUENCE [LARGE SCALE GENOMIC DNA]</scope>
    <source>
        <strain evidence="6 8">QMA0445</strain>
    </source>
</reference>
<dbReference type="EMBL" id="QLQD01000013">
    <property type="protein sequence ID" value="RLU59053.1"/>
    <property type="molecule type" value="Genomic_DNA"/>
</dbReference>
<reference evidence="5 7" key="1">
    <citation type="journal article" date="2014" name="Genome Announc.">
        <title>Complete Genome Sequence of a Virulent Strain, Streptococcus iniae ISET0901, Isolated from Diseased Tilapia.</title>
        <authorList>
            <person name="Pridgeon J.W."/>
            <person name="Zhang D."/>
            <person name="Zhang L."/>
        </authorList>
    </citation>
    <scope>NUCLEOTIDE SEQUENCE [LARGE SCALE GENOMIC DNA]</scope>
    <source>
        <strain evidence="5 7">ISET0901</strain>
    </source>
</reference>
<dbReference type="PANTHER" id="PTHR42711">
    <property type="entry name" value="ABC TRANSPORTER ATP-BINDING PROTEIN"/>
    <property type="match status" value="1"/>
</dbReference>